<dbReference type="SMART" id="SM00332">
    <property type="entry name" value="PP2Cc"/>
    <property type="match status" value="1"/>
</dbReference>
<comment type="similarity">
    <text evidence="9">Belongs to the PP2C family.</text>
</comment>
<dbReference type="Gene3D" id="3.60.40.10">
    <property type="entry name" value="PPM-type phosphatase domain"/>
    <property type="match status" value="1"/>
</dbReference>
<protein>
    <recommendedName>
        <fullName evidence="3">protein-serine/threonine phosphatase</fullName>
        <ecNumber evidence="3">3.1.3.16</ecNumber>
    </recommendedName>
</protein>
<evidence type="ECO:0000313" key="11">
    <source>
        <dbReference type="EMBL" id="GHP04299.1"/>
    </source>
</evidence>
<comment type="cofactor">
    <cofactor evidence="1">
        <name>Mn(2+)</name>
        <dbReference type="ChEBI" id="CHEBI:29035"/>
    </cofactor>
</comment>
<keyword evidence="6" id="KW-0460">Magnesium</keyword>
<evidence type="ECO:0000256" key="7">
    <source>
        <dbReference type="ARBA" id="ARBA00022912"/>
    </source>
</evidence>
<dbReference type="AlphaFoldDB" id="A0A830HG68"/>
<proteinExistence type="inferred from homology"/>
<dbReference type="GO" id="GO:0046872">
    <property type="term" value="F:metal ion binding"/>
    <property type="evidence" value="ECO:0007669"/>
    <property type="project" value="UniProtKB-KW"/>
</dbReference>
<comment type="caution">
    <text evidence="11">The sequence shown here is derived from an EMBL/GenBank/DDBJ whole genome shotgun (WGS) entry which is preliminary data.</text>
</comment>
<reference evidence="11" key="1">
    <citation type="submission" date="2020-10" db="EMBL/GenBank/DDBJ databases">
        <title>Unveiling of a novel bifunctional photoreceptor, Dualchrome1, isolated from a cosmopolitan green alga.</title>
        <authorList>
            <person name="Suzuki S."/>
            <person name="Kawachi M."/>
        </authorList>
    </citation>
    <scope>NUCLEOTIDE SEQUENCE</scope>
    <source>
        <strain evidence="11">NIES 2893</strain>
    </source>
</reference>
<dbReference type="CDD" id="cd00143">
    <property type="entry name" value="PP2Cc"/>
    <property type="match status" value="1"/>
</dbReference>
<feature type="domain" description="PPM-type phosphatase" evidence="10">
    <location>
        <begin position="95"/>
        <end position="400"/>
    </location>
</feature>
<dbReference type="PROSITE" id="PS51746">
    <property type="entry name" value="PPM_2"/>
    <property type="match status" value="1"/>
</dbReference>
<dbReference type="InterPro" id="IPR001932">
    <property type="entry name" value="PPM-type_phosphatase-like_dom"/>
</dbReference>
<dbReference type="EC" id="3.1.3.16" evidence="3"/>
<dbReference type="Proteomes" id="UP000660262">
    <property type="component" value="Unassembled WGS sequence"/>
</dbReference>
<accession>A0A830HG68</accession>
<dbReference type="EMBL" id="BNJQ01000007">
    <property type="protein sequence ID" value="GHP04299.1"/>
    <property type="molecule type" value="Genomic_DNA"/>
</dbReference>
<dbReference type="Pfam" id="PF00481">
    <property type="entry name" value="PP2C"/>
    <property type="match status" value="1"/>
</dbReference>
<sequence>MSMSSSLITSKGSLPSYGYGMATKVRSNHHLQRHNQQRRCITCDASSSSSSGILYGQGPSSAQGGKGVPDLGYALEEASTSFTTNGAKVGSFPPPYGVCLRQGVREDMEDACSVVPKARCGYFFASVFDGHGGAAAGAILSRSLYAAFSQAIDADPRRVVSPVSRELAESESAAVSCPVHLTPPLTLAYQQADTELISQLAQLPDPECYSGSTATSVLVRNDRIVCANVGDSRAVVCRGGKAFDLSKEHRVYGNGQLAKEETTRIAQAGGWVAQGRVCGILAVSRAFGDWEFKEGRFQLKIDLMADGDRQAREASMDLPVVVPTPDVVEVERMGTEDLLIVASDGLWDVVSSQDACREALNILTKAGTTESAAGEAAQALVNLALKKRTQDNVACLVVDLRQNDKTK</sequence>
<keyword evidence="5 9" id="KW-0378">Hydrolase</keyword>
<dbReference type="OrthoDB" id="10264738at2759"/>
<evidence type="ECO:0000256" key="9">
    <source>
        <dbReference type="RuleBase" id="RU003465"/>
    </source>
</evidence>
<dbReference type="InterPro" id="IPR015655">
    <property type="entry name" value="PP2C"/>
</dbReference>
<keyword evidence="4" id="KW-0479">Metal-binding</keyword>
<name>A0A830HG68_9CHLO</name>
<evidence type="ECO:0000256" key="3">
    <source>
        <dbReference type="ARBA" id="ARBA00013081"/>
    </source>
</evidence>
<dbReference type="SUPFAM" id="SSF81606">
    <property type="entry name" value="PP2C-like"/>
    <property type="match status" value="1"/>
</dbReference>
<keyword evidence="8" id="KW-0464">Manganese</keyword>
<comment type="cofactor">
    <cofactor evidence="2">
        <name>Mg(2+)</name>
        <dbReference type="ChEBI" id="CHEBI:18420"/>
    </cofactor>
</comment>
<evidence type="ECO:0000256" key="2">
    <source>
        <dbReference type="ARBA" id="ARBA00001946"/>
    </source>
</evidence>
<evidence type="ECO:0000256" key="4">
    <source>
        <dbReference type="ARBA" id="ARBA00022723"/>
    </source>
</evidence>
<organism evidence="11 12">
    <name type="scientific">Pycnococcus provasolii</name>
    <dbReference type="NCBI Taxonomy" id="41880"/>
    <lineage>
        <taxon>Eukaryota</taxon>
        <taxon>Viridiplantae</taxon>
        <taxon>Chlorophyta</taxon>
        <taxon>Pseudoscourfieldiophyceae</taxon>
        <taxon>Pseudoscourfieldiales</taxon>
        <taxon>Pycnococcaceae</taxon>
        <taxon>Pycnococcus</taxon>
    </lineage>
</organism>
<dbReference type="SMART" id="SM00331">
    <property type="entry name" value="PP2C_SIG"/>
    <property type="match status" value="1"/>
</dbReference>
<keyword evidence="12" id="KW-1185">Reference proteome</keyword>
<dbReference type="InterPro" id="IPR000222">
    <property type="entry name" value="PP2C_BS"/>
</dbReference>
<dbReference type="GO" id="GO:0004722">
    <property type="term" value="F:protein serine/threonine phosphatase activity"/>
    <property type="evidence" value="ECO:0007669"/>
    <property type="project" value="UniProtKB-EC"/>
</dbReference>
<evidence type="ECO:0000256" key="5">
    <source>
        <dbReference type="ARBA" id="ARBA00022801"/>
    </source>
</evidence>
<evidence type="ECO:0000256" key="1">
    <source>
        <dbReference type="ARBA" id="ARBA00001936"/>
    </source>
</evidence>
<dbReference type="PROSITE" id="PS01032">
    <property type="entry name" value="PPM_1"/>
    <property type="match status" value="1"/>
</dbReference>
<evidence type="ECO:0000259" key="10">
    <source>
        <dbReference type="PROSITE" id="PS51746"/>
    </source>
</evidence>
<dbReference type="InterPro" id="IPR036457">
    <property type="entry name" value="PPM-type-like_dom_sf"/>
</dbReference>
<keyword evidence="7 9" id="KW-0904">Protein phosphatase</keyword>
<evidence type="ECO:0000256" key="6">
    <source>
        <dbReference type="ARBA" id="ARBA00022842"/>
    </source>
</evidence>
<gene>
    <name evidence="11" type="ORF">PPROV_000305300</name>
</gene>
<dbReference type="PANTHER" id="PTHR47992">
    <property type="entry name" value="PROTEIN PHOSPHATASE"/>
    <property type="match status" value="1"/>
</dbReference>
<evidence type="ECO:0000313" key="12">
    <source>
        <dbReference type="Proteomes" id="UP000660262"/>
    </source>
</evidence>
<evidence type="ECO:0000256" key="8">
    <source>
        <dbReference type="ARBA" id="ARBA00023211"/>
    </source>
</evidence>